<organism evidence="2 3">
    <name type="scientific">Aspergillus keveii</name>
    <dbReference type="NCBI Taxonomy" id="714993"/>
    <lineage>
        <taxon>Eukaryota</taxon>
        <taxon>Fungi</taxon>
        <taxon>Dikarya</taxon>
        <taxon>Ascomycota</taxon>
        <taxon>Pezizomycotina</taxon>
        <taxon>Eurotiomycetes</taxon>
        <taxon>Eurotiomycetidae</taxon>
        <taxon>Eurotiales</taxon>
        <taxon>Aspergillaceae</taxon>
        <taxon>Aspergillus</taxon>
        <taxon>Aspergillus subgen. Nidulantes</taxon>
    </lineage>
</organism>
<dbReference type="EMBL" id="JBFTWV010000097">
    <property type="protein sequence ID" value="KAL2787434.1"/>
    <property type="molecule type" value="Genomic_DNA"/>
</dbReference>
<accession>A0ABR4FVZ0</accession>
<name>A0ABR4FVZ0_9EURO</name>
<evidence type="ECO:0000313" key="2">
    <source>
        <dbReference type="EMBL" id="KAL2787434.1"/>
    </source>
</evidence>
<dbReference type="Gene3D" id="3.20.20.140">
    <property type="entry name" value="Metal-dependent hydrolases"/>
    <property type="match status" value="1"/>
</dbReference>
<dbReference type="PANTHER" id="PTHR43135">
    <property type="entry name" value="ALPHA-D-RIBOSE 1-METHYLPHOSPHONATE 5-TRIPHOSPHATE DIPHOSPHATASE"/>
    <property type="match status" value="1"/>
</dbReference>
<proteinExistence type="predicted"/>
<feature type="domain" description="Amidohydrolase-related" evidence="1">
    <location>
        <begin position="11"/>
        <end position="313"/>
    </location>
</feature>
<evidence type="ECO:0000259" key="1">
    <source>
        <dbReference type="Pfam" id="PF01979"/>
    </source>
</evidence>
<reference evidence="2 3" key="1">
    <citation type="submission" date="2024-07" db="EMBL/GenBank/DDBJ databases">
        <title>Section-level genome sequencing and comparative genomics of Aspergillus sections Usti and Cavernicolus.</title>
        <authorList>
            <consortium name="Lawrence Berkeley National Laboratory"/>
            <person name="Nybo J.L."/>
            <person name="Vesth T.C."/>
            <person name="Theobald S."/>
            <person name="Frisvad J.C."/>
            <person name="Larsen T.O."/>
            <person name="Kjaerboelling I."/>
            <person name="Rothschild-Mancinelli K."/>
            <person name="Lyhne E.K."/>
            <person name="Kogle M.E."/>
            <person name="Barry K."/>
            <person name="Clum A."/>
            <person name="Na H."/>
            <person name="Ledsgaard L."/>
            <person name="Lin J."/>
            <person name="Lipzen A."/>
            <person name="Kuo A."/>
            <person name="Riley R."/>
            <person name="Mondo S."/>
            <person name="Labutti K."/>
            <person name="Haridas S."/>
            <person name="Pangalinan J."/>
            <person name="Salamov A.A."/>
            <person name="Simmons B.A."/>
            <person name="Magnuson J.K."/>
            <person name="Chen J."/>
            <person name="Drula E."/>
            <person name="Henrissat B."/>
            <person name="Wiebenga A."/>
            <person name="Lubbers R.J."/>
            <person name="Gomes A.C."/>
            <person name="Makela M.R."/>
            <person name="Stajich J."/>
            <person name="Grigoriev I.V."/>
            <person name="Mortensen U.H."/>
            <person name="De Vries R.P."/>
            <person name="Baker S.E."/>
            <person name="Andersen M.R."/>
        </authorList>
    </citation>
    <scope>NUCLEOTIDE SEQUENCE [LARGE SCALE GENOMIC DNA]</scope>
    <source>
        <strain evidence="2 3">CBS 209.92</strain>
    </source>
</reference>
<dbReference type="PANTHER" id="PTHR43135:SF3">
    <property type="entry name" value="ALPHA-D-RIBOSE 1-METHYLPHOSPHONATE 5-TRIPHOSPHATE DIPHOSPHATASE"/>
    <property type="match status" value="1"/>
</dbReference>
<sequence>MIQTHPAAMGAAITRGLHDTLMAGITSVRDVGSYATEVAPLVEKGIILGPSIFGAGGAIGITGGSCDACTLPVDFVYSRQGTSTSAGNPWSGVSCLVLADGVEHCRVAVRQQIRRGARCIKIVATGGVLSTTDNPQYRQYSDSELAAMIEEANLQGRSVAVHAHGKEGIMAAIRAGAHTIEHGSYIDDEAAQLMASRGVTLVATRHVIEAGLRSLETLNPETAAKMVAIAEAHLHAYKTAVRHGVKIALGTDIAGSNPASGTAHGKNGAEVGLAVKAGLSPLQAIEAGTMNSAETLGRLTPRKGLVQVGWDAD</sequence>
<evidence type="ECO:0000313" key="3">
    <source>
        <dbReference type="Proteomes" id="UP001610563"/>
    </source>
</evidence>
<dbReference type="InterPro" id="IPR032466">
    <property type="entry name" value="Metal_Hydrolase"/>
</dbReference>
<dbReference type="Pfam" id="PF01979">
    <property type="entry name" value="Amidohydro_1"/>
    <property type="match status" value="1"/>
</dbReference>
<dbReference type="Proteomes" id="UP001610563">
    <property type="component" value="Unassembled WGS sequence"/>
</dbReference>
<comment type="caution">
    <text evidence="2">The sequence shown here is derived from an EMBL/GenBank/DDBJ whole genome shotgun (WGS) entry which is preliminary data.</text>
</comment>
<dbReference type="InterPro" id="IPR051781">
    <property type="entry name" value="Metallo-dep_Hydrolase"/>
</dbReference>
<gene>
    <name evidence="2" type="ORF">BJX66DRAFT_310962</name>
</gene>
<keyword evidence="3" id="KW-1185">Reference proteome</keyword>
<protein>
    <recommendedName>
        <fullName evidence="1">Amidohydrolase-related domain-containing protein</fullName>
    </recommendedName>
</protein>
<dbReference type="SUPFAM" id="SSF51556">
    <property type="entry name" value="Metallo-dependent hydrolases"/>
    <property type="match status" value="1"/>
</dbReference>
<dbReference type="InterPro" id="IPR006680">
    <property type="entry name" value="Amidohydro-rel"/>
</dbReference>